<comment type="subunit">
    <text evidence="13">Homodimer.</text>
</comment>
<dbReference type="Gene3D" id="3.30.930.10">
    <property type="entry name" value="Bira Bifunctional Protein, Domain 2"/>
    <property type="match status" value="1"/>
</dbReference>
<dbReference type="InterPro" id="IPR012676">
    <property type="entry name" value="TGS-like"/>
</dbReference>
<dbReference type="Gene3D" id="3.30.54.20">
    <property type="match status" value="1"/>
</dbReference>
<evidence type="ECO:0000256" key="3">
    <source>
        <dbReference type="ARBA" id="ARBA00022555"/>
    </source>
</evidence>
<dbReference type="Pfam" id="PF07973">
    <property type="entry name" value="tRNA_SAD"/>
    <property type="match status" value="1"/>
</dbReference>
<evidence type="ECO:0000256" key="4">
    <source>
        <dbReference type="ARBA" id="ARBA00022598"/>
    </source>
</evidence>
<feature type="domain" description="Aminoacyl-transfer RNA synthetases class-II family profile" evidence="15">
    <location>
        <begin position="338"/>
        <end position="609"/>
    </location>
</feature>
<dbReference type="FunFam" id="3.40.50.800:FF:000001">
    <property type="entry name" value="Threonine--tRNA ligase"/>
    <property type="match status" value="1"/>
</dbReference>
<keyword evidence="11 13" id="KW-0030">Aminoacyl-tRNA synthetase</keyword>
<dbReference type="PANTHER" id="PTHR11451:SF56">
    <property type="entry name" value="THREONINE--TRNA LIGASE 1"/>
    <property type="match status" value="1"/>
</dbReference>
<feature type="region of interest" description="Disordered" evidence="14">
    <location>
        <begin position="1"/>
        <end position="22"/>
    </location>
</feature>
<dbReference type="GO" id="GO:0046872">
    <property type="term" value="F:metal ion binding"/>
    <property type="evidence" value="ECO:0007669"/>
    <property type="project" value="UniProtKB-KW"/>
</dbReference>
<dbReference type="Proteomes" id="UP000244016">
    <property type="component" value="Unassembled WGS sequence"/>
</dbReference>
<keyword evidence="5 13" id="KW-0479">Metal-binding</keyword>
<reference evidence="17 18" key="1">
    <citation type="submission" date="2017-08" db="EMBL/GenBank/DDBJ databases">
        <title>Burning lignite coal seam in the remote Altai Mountains harbors a hydrogen-driven thermophilic microbial community.</title>
        <authorList>
            <person name="Kadnikov V.V."/>
            <person name="Mardanov A.V."/>
            <person name="Ivasenko D."/>
            <person name="Beletsky A.V."/>
            <person name="Karnachuk O.V."/>
            <person name="Ravin N.V."/>
        </authorList>
    </citation>
    <scope>NUCLEOTIDE SEQUENCE [LARGE SCALE GENOMIC DNA]</scope>
    <source>
        <strain evidence="17">AL31</strain>
    </source>
</reference>
<dbReference type="InterPro" id="IPR004095">
    <property type="entry name" value="TGS"/>
</dbReference>
<dbReference type="FunFam" id="3.30.54.20:FF:000002">
    <property type="entry name" value="Threonine--tRNA ligase"/>
    <property type="match status" value="1"/>
</dbReference>
<dbReference type="CDD" id="cd00771">
    <property type="entry name" value="ThrRS_core"/>
    <property type="match status" value="1"/>
</dbReference>
<dbReference type="InterPro" id="IPR012675">
    <property type="entry name" value="Beta-grasp_dom_sf"/>
</dbReference>
<gene>
    <name evidence="13" type="primary">thrS</name>
    <name evidence="17" type="ORF">BLITH_0230</name>
</gene>
<dbReference type="NCBIfam" id="TIGR00418">
    <property type="entry name" value="thrS"/>
    <property type="match status" value="1"/>
</dbReference>
<feature type="binding site" evidence="13">
    <location>
        <position position="586"/>
    </location>
    <ligand>
        <name>Zn(2+)</name>
        <dbReference type="ChEBI" id="CHEBI:29105"/>
        <note>catalytic</note>
    </ligand>
</feature>
<dbReference type="InterPro" id="IPR002320">
    <property type="entry name" value="Thr-tRNA-ligase_IIa"/>
</dbReference>
<comment type="subcellular location">
    <subcellularLocation>
        <location evidence="13">Cytoplasm</location>
    </subcellularLocation>
</comment>
<dbReference type="FunFam" id="3.30.980.10:FF:000005">
    <property type="entry name" value="Threonyl-tRNA synthetase, mitochondrial"/>
    <property type="match status" value="1"/>
</dbReference>
<dbReference type="Gene3D" id="3.30.980.10">
    <property type="entry name" value="Threonyl-trna Synthetase, Chain A, domain 2"/>
    <property type="match status" value="1"/>
</dbReference>
<dbReference type="InterPro" id="IPR006195">
    <property type="entry name" value="aa-tRNA-synth_II"/>
</dbReference>
<protein>
    <recommendedName>
        <fullName evidence="13">Threonine--tRNA ligase</fullName>
        <ecNumber evidence="13">6.1.1.3</ecNumber>
    </recommendedName>
    <alternativeName>
        <fullName evidence="13">Threonyl-tRNA synthetase</fullName>
        <shortName evidence="13">ThrRS</shortName>
    </alternativeName>
</protein>
<evidence type="ECO:0000256" key="9">
    <source>
        <dbReference type="ARBA" id="ARBA00022884"/>
    </source>
</evidence>
<feature type="binding site" evidence="13">
    <location>
        <position position="456"/>
    </location>
    <ligand>
        <name>Zn(2+)</name>
        <dbReference type="ChEBI" id="CHEBI:29105"/>
        <note>catalytic</note>
    </ligand>
</feature>
<keyword evidence="9 13" id="KW-0694">RNA-binding</keyword>
<comment type="catalytic activity">
    <reaction evidence="12 13">
        <text>tRNA(Thr) + L-threonine + ATP = L-threonyl-tRNA(Thr) + AMP + diphosphate + H(+)</text>
        <dbReference type="Rhea" id="RHEA:24624"/>
        <dbReference type="Rhea" id="RHEA-COMP:9670"/>
        <dbReference type="Rhea" id="RHEA-COMP:9704"/>
        <dbReference type="ChEBI" id="CHEBI:15378"/>
        <dbReference type="ChEBI" id="CHEBI:30616"/>
        <dbReference type="ChEBI" id="CHEBI:33019"/>
        <dbReference type="ChEBI" id="CHEBI:57926"/>
        <dbReference type="ChEBI" id="CHEBI:78442"/>
        <dbReference type="ChEBI" id="CHEBI:78534"/>
        <dbReference type="ChEBI" id="CHEBI:456215"/>
        <dbReference type="EC" id="6.1.1.3"/>
    </reaction>
</comment>
<evidence type="ECO:0000256" key="6">
    <source>
        <dbReference type="ARBA" id="ARBA00022741"/>
    </source>
</evidence>
<keyword evidence="6 13" id="KW-0547">Nucleotide-binding</keyword>
<keyword evidence="2 13" id="KW-0963">Cytoplasm</keyword>
<dbReference type="SUPFAM" id="SSF81271">
    <property type="entry name" value="TGS-like"/>
    <property type="match status" value="1"/>
</dbReference>
<evidence type="ECO:0000256" key="1">
    <source>
        <dbReference type="ARBA" id="ARBA00008226"/>
    </source>
</evidence>
<dbReference type="InterPro" id="IPR033728">
    <property type="entry name" value="ThrRS_core"/>
</dbReference>
<dbReference type="Gene3D" id="3.40.50.800">
    <property type="entry name" value="Anticodon-binding domain"/>
    <property type="match status" value="1"/>
</dbReference>
<dbReference type="EMBL" id="PEBW01000001">
    <property type="protein sequence ID" value="PTQ53150.1"/>
    <property type="molecule type" value="Genomic_DNA"/>
</dbReference>
<dbReference type="CDD" id="cd00860">
    <property type="entry name" value="ThrRS_anticodon"/>
    <property type="match status" value="1"/>
</dbReference>
<dbReference type="SUPFAM" id="SSF55186">
    <property type="entry name" value="ThrRS/AlaRS common domain"/>
    <property type="match status" value="1"/>
</dbReference>
<dbReference type="InterPro" id="IPR004154">
    <property type="entry name" value="Anticodon-bd"/>
</dbReference>
<dbReference type="PANTHER" id="PTHR11451">
    <property type="entry name" value="THREONINE-TRNA LIGASE"/>
    <property type="match status" value="1"/>
</dbReference>
<dbReference type="Pfam" id="PF03129">
    <property type="entry name" value="HGTP_anticodon"/>
    <property type="match status" value="1"/>
</dbReference>
<dbReference type="GO" id="GO:0000049">
    <property type="term" value="F:tRNA binding"/>
    <property type="evidence" value="ECO:0007669"/>
    <property type="project" value="UniProtKB-KW"/>
</dbReference>
<dbReference type="HAMAP" id="MF_00184">
    <property type="entry name" value="Thr_tRNA_synth"/>
    <property type="match status" value="1"/>
</dbReference>
<evidence type="ECO:0000256" key="2">
    <source>
        <dbReference type="ARBA" id="ARBA00022490"/>
    </source>
</evidence>
<evidence type="ECO:0000256" key="12">
    <source>
        <dbReference type="ARBA" id="ARBA00049515"/>
    </source>
</evidence>
<sequence>MPGGSEIGVPLPFSAERPREGEPTFRAGKCVLPQRVPGTRVVPRVSYARPLGDGRFCIFGQIRAPGGGTPMADVLLPDGRSLDVPEGATALDVAKLISPSLAKKAVAAEVEGRLVDLTTPVPAGARVRIITWNDPEGLEVLRHTAAHVLAQALLRLYPGTKLAVGPATEDGFFYDVEPPTPLSAEDLPRIEAEMRRIVAENLPIRRREVSREEAEAIFRGRGETYKLELLWDIPEGETISVYEQGEFVDLCRGPHLPSTGRLGAFKLLSVSGAYFRGDPKNPMLTRITGTAYPTEEELERHLKRLEEMRERDHRKLGRELRYFTFSPEVGQGLPLWLPNGATVRRIVERYIVDKELERGYLHVYTPVLANTELYKISGHWDHYHENMYPPMVIDHEELVLRPMNCPHHMMVYKSETRSYRDLPLRIAELGMMFRYEASGALTGLHRVRGMTLNDAHIFVTPEQIEEEIRGVVELILEVYRDFGIRDYWFRLSLRDPADKESFVDNDAMWEIAEAHLRRALDSLGLPYREAVGEAAFYGPKLDVQVQTATGKDETLSTVQVDFYLPERFALEYVGPDGAPHRPVVIHRGVVGTMERFVAFLLEYTKGAMPLWLAPIQVAVLTLTDAEVPYAREVDGRLRRAGIRTKLDVRNEKLGYKIREAEVEKIPYILVVGKKEAETGTVAVRRRGRIDEGVHSLDAFLARLVAEVAARGGSELAPEK</sequence>
<dbReference type="Pfam" id="PF00587">
    <property type="entry name" value="tRNA-synt_2b"/>
    <property type="match status" value="1"/>
</dbReference>
<dbReference type="SUPFAM" id="SSF52954">
    <property type="entry name" value="Class II aaRS ABD-related"/>
    <property type="match status" value="1"/>
</dbReference>
<evidence type="ECO:0000256" key="10">
    <source>
        <dbReference type="ARBA" id="ARBA00022917"/>
    </source>
</evidence>
<dbReference type="CDD" id="cd01667">
    <property type="entry name" value="TGS_ThrRS"/>
    <property type="match status" value="1"/>
</dbReference>
<evidence type="ECO:0000256" key="13">
    <source>
        <dbReference type="HAMAP-Rule" id="MF_00184"/>
    </source>
</evidence>
<evidence type="ECO:0000313" key="17">
    <source>
        <dbReference type="EMBL" id="PTQ53150.1"/>
    </source>
</evidence>
<dbReference type="Gene3D" id="3.10.20.30">
    <property type="match status" value="1"/>
</dbReference>
<dbReference type="SMART" id="SM00863">
    <property type="entry name" value="tRNA_SAD"/>
    <property type="match status" value="1"/>
</dbReference>
<comment type="similarity">
    <text evidence="1 13">Belongs to the class-II aminoacyl-tRNA synthetase family.</text>
</comment>
<dbReference type="PROSITE" id="PS51880">
    <property type="entry name" value="TGS"/>
    <property type="match status" value="1"/>
</dbReference>
<comment type="caution">
    <text evidence="17">The sequence shown here is derived from an EMBL/GenBank/DDBJ whole genome shotgun (WGS) entry which is preliminary data.</text>
</comment>
<proteinExistence type="inferred from homology"/>
<evidence type="ECO:0000259" key="16">
    <source>
        <dbReference type="PROSITE" id="PS51880"/>
    </source>
</evidence>
<keyword evidence="10 13" id="KW-0648">Protein biosynthesis</keyword>
<feature type="domain" description="TGS" evidence="16">
    <location>
        <begin position="69"/>
        <end position="131"/>
    </location>
</feature>
<dbReference type="AlphaFoldDB" id="A0A2T5GAE9"/>
<evidence type="ECO:0000256" key="14">
    <source>
        <dbReference type="SAM" id="MobiDB-lite"/>
    </source>
</evidence>
<dbReference type="GO" id="GO:0005524">
    <property type="term" value="F:ATP binding"/>
    <property type="evidence" value="ECO:0007669"/>
    <property type="project" value="UniProtKB-UniRule"/>
</dbReference>
<evidence type="ECO:0000256" key="7">
    <source>
        <dbReference type="ARBA" id="ARBA00022833"/>
    </source>
</evidence>
<dbReference type="GO" id="GO:0140096">
    <property type="term" value="F:catalytic activity, acting on a protein"/>
    <property type="evidence" value="ECO:0007669"/>
    <property type="project" value="UniProtKB-ARBA"/>
</dbReference>
<evidence type="ECO:0000256" key="5">
    <source>
        <dbReference type="ARBA" id="ARBA00022723"/>
    </source>
</evidence>
<dbReference type="GO" id="GO:0005737">
    <property type="term" value="C:cytoplasm"/>
    <property type="evidence" value="ECO:0007669"/>
    <property type="project" value="UniProtKB-SubCell"/>
</dbReference>
<dbReference type="InterPro" id="IPR047246">
    <property type="entry name" value="ThrRS_anticodon"/>
</dbReference>
<organism evidence="17 18">
    <name type="scientific">Brockia lithotrophica</name>
    <dbReference type="NCBI Taxonomy" id="933949"/>
    <lineage>
        <taxon>Bacteria</taxon>
        <taxon>Bacillati</taxon>
        <taxon>Bacillota</taxon>
        <taxon>Bacilli</taxon>
        <taxon>Bacillales</taxon>
        <taxon>Bacillales Family X. Incertae Sedis</taxon>
        <taxon>Brockia</taxon>
    </lineage>
</organism>
<dbReference type="GO" id="GO:0004829">
    <property type="term" value="F:threonine-tRNA ligase activity"/>
    <property type="evidence" value="ECO:0007669"/>
    <property type="project" value="UniProtKB-UniRule"/>
</dbReference>
<evidence type="ECO:0000256" key="8">
    <source>
        <dbReference type="ARBA" id="ARBA00022840"/>
    </source>
</evidence>
<dbReference type="PROSITE" id="PS50862">
    <property type="entry name" value="AA_TRNA_LIGASE_II"/>
    <property type="match status" value="1"/>
</dbReference>
<keyword evidence="8 13" id="KW-0067">ATP-binding</keyword>
<dbReference type="InterPro" id="IPR018163">
    <property type="entry name" value="Thr/Ala-tRNA-synth_IIc_edit"/>
</dbReference>
<dbReference type="EC" id="6.1.1.3" evidence="13"/>
<dbReference type="InterPro" id="IPR045864">
    <property type="entry name" value="aa-tRNA-synth_II/BPL/LPL"/>
</dbReference>
<dbReference type="SUPFAM" id="SSF55681">
    <property type="entry name" value="Class II aaRS and biotin synthetases"/>
    <property type="match status" value="1"/>
</dbReference>
<dbReference type="InterPro" id="IPR012947">
    <property type="entry name" value="tRNA_SAD"/>
</dbReference>
<comment type="caution">
    <text evidence="13">Lacks conserved residue(s) required for the propagation of feature annotation.</text>
</comment>
<evidence type="ECO:0000259" key="15">
    <source>
        <dbReference type="PROSITE" id="PS50862"/>
    </source>
</evidence>
<evidence type="ECO:0000256" key="11">
    <source>
        <dbReference type="ARBA" id="ARBA00023146"/>
    </source>
</evidence>
<dbReference type="InterPro" id="IPR002314">
    <property type="entry name" value="aa-tRNA-synt_IIb"/>
</dbReference>
<keyword evidence="7 13" id="KW-0862">Zinc</keyword>
<dbReference type="GO" id="GO:0016740">
    <property type="term" value="F:transferase activity"/>
    <property type="evidence" value="ECO:0007669"/>
    <property type="project" value="UniProtKB-ARBA"/>
</dbReference>
<dbReference type="PRINTS" id="PR01047">
    <property type="entry name" value="TRNASYNTHTHR"/>
</dbReference>
<evidence type="ECO:0000313" key="18">
    <source>
        <dbReference type="Proteomes" id="UP000244016"/>
    </source>
</evidence>
<feature type="binding site" evidence="13">
    <location>
        <position position="405"/>
    </location>
    <ligand>
        <name>Zn(2+)</name>
        <dbReference type="ChEBI" id="CHEBI:29105"/>
        <note>catalytic</note>
    </ligand>
</feature>
<name>A0A2T5GAE9_9BACL</name>
<keyword evidence="3 13" id="KW-0820">tRNA-binding</keyword>
<dbReference type="GO" id="GO:0006435">
    <property type="term" value="P:threonyl-tRNA aminoacylation"/>
    <property type="evidence" value="ECO:0007669"/>
    <property type="project" value="UniProtKB-UniRule"/>
</dbReference>
<dbReference type="FunFam" id="3.30.930.10:FF:000002">
    <property type="entry name" value="Threonine--tRNA ligase"/>
    <property type="match status" value="1"/>
</dbReference>
<comment type="cofactor">
    <cofactor evidence="13">
        <name>Zn(2+)</name>
        <dbReference type="ChEBI" id="CHEBI:29105"/>
    </cofactor>
    <text evidence="13">Binds 1 zinc ion per subunit.</text>
</comment>
<dbReference type="Pfam" id="PF02824">
    <property type="entry name" value="TGS"/>
    <property type="match status" value="1"/>
</dbReference>
<dbReference type="InterPro" id="IPR036621">
    <property type="entry name" value="Anticodon-bd_dom_sf"/>
</dbReference>
<accession>A0A2T5GAE9</accession>
<keyword evidence="4 13" id="KW-0436">Ligase</keyword>